<sequence>MGLQVPARHRRERLQRPVLRFPEEQESHGDDWLEAVRYFADRDNGEKEAERLANQQREWANKVLRHEDMEVWFFRLLLEYGRVIDDHRASIGYTTGAAESKILPDEKKDEKKGHDEYTIMDG</sequence>
<dbReference type="EMBL" id="JAPUUL010001406">
    <property type="protein sequence ID" value="KAJ8127491.1"/>
    <property type="molecule type" value="Genomic_DNA"/>
</dbReference>
<name>A0ACC2JJ01_9PEZI</name>
<evidence type="ECO:0000313" key="1">
    <source>
        <dbReference type="EMBL" id="KAJ8127491.1"/>
    </source>
</evidence>
<proteinExistence type="predicted"/>
<organism evidence="1 2">
    <name type="scientific">Lasiodiplodia mahajangana</name>
    <dbReference type="NCBI Taxonomy" id="1108764"/>
    <lineage>
        <taxon>Eukaryota</taxon>
        <taxon>Fungi</taxon>
        <taxon>Dikarya</taxon>
        <taxon>Ascomycota</taxon>
        <taxon>Pezizomycotina</taxon>
        <taxon>Dothideomycetes</taxon>
        <taxon>Dothideomycetes incertae sedis</taxon>
        <taxon>Botryosphaeriales</taxon>
        <taxon>Botryosphaeriaceae</taxon>
        <taxon>Lasiodiplodia</taxon>
    </lineage>
</organism>
<protein>
    <submittedName>
        <fullName evidence="1">Uncharacterized protein</fullName>
    </submittedName>
</protein>
<accession>A0ACC2JJ01</accession>
<comment type="caution">
    <text evidence="1">The sequence shown here is derived from an EMBL/GenBank/DDBJ whole genome shotgun (WGS) entry which is preliminary data.</text>
</comment>
<gene>
    <name evidence="1" type="ORF">O1611_g6141</name>
</gene>
<evidence type="ECO:0000313" key="2">
    <source>
        <dbReference type="Proteomes" id="UP001153332"/>
    </source>
</evidence>
<dbReference type="Proteomes" id="UP001153332">
    <property type="component" value="Unassembled WGS sequence"/>
</dbReference>
<reference evidence="1" key="1">
    <citation type="submission" date="2022-12" db="EMBL/GenBank/DDBJ databases">
        <title>Genome Sequence of Lasiodiplodia mahajangana.</title>
        <authorList>
            <person name="Buettner E."/>
        </authorList>
    </citation>
    <scope>NUCLEOTIDE SEQUENCE</scope>
    <source>
        <strain evidence="1">VT137</strain>
    </source>
</reference>
<keyword evidence="2" id="KW-1185">Reference proteome</keyword>